<reference evidence="6 7" key="1">
    <citation type="submission" date="2020-10" db="EMBL/GenBank/DDBJ databases">
        <title>Phylogeny of dyella-like bacteria.</title>
        <authorList>
            <person name="Fu J."/>
        </authorList>
    </citation>
    <scope>NUCLEOTIDE SEQUENCE [LARGE SCALE GENOMIC DNA]</scope>
    <source>
        <strain evidence="6 7">Gsoil3046</strain>
    </source>
</reference>
<dbReference type="Gene3D" id="2.130.10.10">
    <property type="entry name" value="YVTN repeat-like/Quinoprotein amine dehydrogenase"/>
    <property type="match status" value="3"/>
</dbReference>
<dbReference type="PANTHER" id="PTHR24421">
    <property type="entry name" value="NITRATE/NITRITE SENSOR PROTEIN NARX-RELATED"/>
    <property type="match status" value="1"/>
</dbReference>
<dbReference type="EMBL" id="JADIKM010000003">
    <property type="protein sequence ID" value="MFK2904486.1"/>
    <property type="molecule type" value="Genomic_DNA"/>
</dbReference>
<evidence type="ECO:0000313" key="7">
    <source>
        <dbReference type="Proteomes" id="UP001620460"/>
    </source>
</evidence>
<dbReference type="Gene3D" id="1.20.5.1930">
    <property type="match status" value="1"/>
</dbReference>
<evidence type="ECO:0000256" key="4">
    <source>
        <dbReference type="SAM" id="Phobius"/>
    </source>
</evidence>
<keyword evidence="4" id="KW-0472">Membrane</keyword>
<organism evidence="6 7">
    <name type="scientific">Dyella ginsengisoli</name>
    <dbReference type="NCBI Taxonomy" id="363848"/>
    <lineage>
        <taxon>Bacteria</taxon>
        <taxon>Pseudomonadati</taxon>
        <taxon>Pseudomonadota</taxon>
        <taxon>Gammaproteobacteria</taxon>
        <taxon>Lysobacterales</taxon>
        <taxon>Rhodanobacteraceae</taxon>
        <taxon>Dyella</taxon>
    </lineage>
</organism>
<dbReference type="Pfam" id="PF07730">
    <property type="entry name" value="HisKA_3"/>
    <property type="match status" value="1"/>
</dbReference>
<dbReference type="InterPro" id="IPR013783">
    <property type="entry name" value="Ig-like_fold"/>
</dbReference>
<dbReference type="Proteomes" id="UP001620460">
    <property type="component" value="Unassembled WGS sequence"/>
</dbReference>
<sequence>MAANAAAPAAADALLAPQWHHAAWAVKDGAPADIWAMAQGPRGFLWLGTGNGLYQFDGVRFERAALPAGASLPSSNITALTMLPDGSVWIGYYNGGASVLKGGHFVHYGPREGFPGGMVQTFARDPDGHLWAATGGGLMRFAEGRWQHIDAAWGYPAARADWLVFDRAGTLWVVTGEELVFLRRGARRFESTGEKVDRQAVLGYAPDGTLWLSDGLHGTRALPGLSADHPHVAASARQPTPGAFARVKRLLFDRAGHLWGTDANDGGVYRTRSLREISDGRSLGATDLRWVFKRRNGLTSDVAVPMVQDVEGDVWVGTNLGLDSFRINNVKVLPDIVLSPSSHYGVSVDRRGAVWVANNGALFRIDRRGAARVPGAFPDALDIHAAPDDALWLNSKSGLWKLERGVLRAIPLPDDAARGNIQALTADATDGLWIAVLNRGAFHWNGERWRHWDGDPVLATLTPTAMAMDAAGRIWFGYPGSLLARLDGDTVRRFSSVDGLRVGNVTTLTAAGDAVWVGGESGLARSTAGGFQSLSMAGIDVLTGISGIARANNGDIWVNASRGVVRIDASSLDRGFAQASRHAEVTVFDDRDGLPGIALQAIAVPSAVADAQGRVWFATNQGVAWLDPGHLYRNRLPPPVLLRSLTANGRVYTVAAAALELPPRVANVRLDYTATSLSMPDRVRFRYRLDGVDDRWQDAGGRREAYYANLGPGRYVFRVMAANDDGVWSDAGARLDFTIRPMFYQTRWFAALGVLLGVLLVAALFVLRSRQVARRVRGRLEERHAERERIARELHDTLLQGVQGVVLCFQAAAERVPTDSTTRALLERALDRADEVLVEGRDRVRDLRSSDEAGRDLPHALLELGEELAGACNTAFRVVVYGSVRAIDPLVRDELHGISREALVNAFQHARASEIEVEIDYGMDELCLRIRDNGIGIDPAIVAAGGRSGHWGMVGMHERASAMGARMNVWSRPESGTEVEVRVPATVAHGRAKASWTSWMRRLVSGGRET</sequence>
<dbReference type="InterPro" id="IPR015943">
    <property type="entry name" value="WD40/YVTN_repeat-like_dom_sf"/>
</dbReference>
<feature type="transmembrane region" description="Helical" evidence="4">
    <location>
        <begin position="748"/>
        <end position="767"/>
    </location>
</feature>
<dbReference type="Gene3D" id="2.60.40.10">
    <property type="entry name" value="Immunoglobulins"/>
    <property type="match status" value="1"/>
</dbReference>
<protein>
    <submittedName>
        <fullName evidence="6">Histidine kinase</fullName>
    </submittedName>
</protein>
<accession>A0ABW8JTL0</accession>
<evidence type="ECO:0000256" key="3">
    <source>
        <dbReference type="ARBA" id="ARBA00023012"/>
    </source>
</evidence>
<keyword evidence="3" id="KW-0902">Two-component regulatory system</keyword>
<keyword evidence="4" id="KW-1133">Transmembrane helix</keyword>
<dbReference type="Gene3D" id="3.30.565.10">
    <property type="entry name" value="Histidine kinase-like ATPase, C-terminal domain"/>
    <property type="match status" value="1"/>
</dbReference>
<dbReference type="InterPro" id="IPR036890">
    <property type="entry name" value="HATPase_C_sf"/>
</dbReference>
<evidence type="ECO:0000259" key="5">
    <source>
        <dbReference type="SMART" id="SM00387"/>
    </source>
</evidence>
<keyword evidence="7" id="KW-1185">Reference proteome</keyword>
<dbReference type="SMART" id="SM00387">
    <property type="entry name" value="HATPase_c"/>
    <property type="match status" value="1"/>
</dbReference>
<comment type="caution">
    <text evidence="6">The sequence shown here is derived from an EMBL/GenBank/DDBJ whole genome shotgun (WGS) entry which is preliminary data.</text>
</comment>
<evidence type="ECO:0000256" key="1">
    <source>
        <dbReference type="ARBA" id="ARBA00022679"/>
    </source>
</evidence>
<dbReference type="CDD" id="cd16917">
    <property type="entry name" value="HATPase_UhpB-NarQ-NarX-like"/>
    <property type="match status" value="1"/>
</dbReference>
<dbReference type="GO" id="GO:0016301">
    <property type="term" value="F:kinase activity"/>
    <property type="evidence" value="ECO:0007669"/>
    <property type="project" value="UniProtKB-KW"/>
</dbReference>
<gene>
    <name evidence="6" type="ORF">ISP17_10950</name>
</gene>
<keyword evidence="4" id="KW-0812">Transmembrane</keyword>
<dbReference type="RefSeq" id="WP_404633050.1">
    <property type="nucleotide sequence ID" value="NZ_JADIKM010000003.1"/>
</dbReference>
<feature type="domain" description="Histidine kinase/HSP90-like ATPase" evidence="5">
    <location>
        <begin position="890"/>
        <end position="987"/>
    </location>
</feature>
<dbReference type="SUPFAM" id="SSF55874">
    <property type="entry name" value="ATPase domain of HSP90 chaperone/DNA topoisomerase II/histidine kinase"/>
    <property type="match status" value="1"/>
</dbReference>
<dbReference type="Pfam" id="PF02518">
    <property type="entry name" value="HATPase_c"/>
    <property type="match status" value="1"/>
</dbReference>
<evidence type="ECO:0000313" key="6">
    <source>
        <dbReference type="EMBL" id="MFK2904486.1"/>
    </source>
</evidence>
<dbReference type="InterPro" id="IPR050482">
    <property type="entry name" value="Sensor_HK_TwoCompSys"/>
</dbReference>
<dbReference type="InterPro" id="IPR003594">
    <property type="entry name" value="HATPase_dom"/>
</dbReference>
<dbReference type="SUPFAM" id="SSF63829">
    <property type="entry name" value="Calcium-dependent phosphotriesterase"/>
    <property type="match status" value="2"/>
</dbReference>
<dbReference type="InterPro" id="IPR011123">
    <property type="entry name" value="Y_Y_Y"/>
</dbReference>
<evidence type="ECO:0000256" key="2">
    <source>
        <dbReference type="ARBA" id="ARBA00022777"/>
    </source>
</evidence>
<proteinExistence type="predicted"/>
<dbReference type="PANTHER" id="PTHR24421:SF62">
    <property type="entry name" value="SENSORY TRANSDUCTION HISTIDINE KINASE"/>
    <property type="match status" value="1"/>
</dbReference>
<name>A0ABW8JTL0_9GAMM</name>
<dbReference type="Pfam" id="PF07495">
    <property type="entry name" value="Y_Y_Y"/>
    <property type="match status" value="1"/>
</dbReference>
<keyword evidence="2 6" id="KW-0418">Kinase</keyword>
<dbReference type="InterPro" id="IPR011712">
    <property type="entry name" value="Sig_transdc_His_kin_sub3_dim/P"/>
</dbReference>
<keyword evidence="1" id="KW-0808">Transferase</keyword>